<dbReference type="SUPFAM" id="SSF55486">
    <property type="entry name" value="Metalloproteases ('zincins'), catalytic domain"/>
    <property type="match status" value="1"/>
</dbReference>
<organism evidence="2 3">
    <name type="scientific">Polynucleobacter paneuropaeus</name>
    <dbReference type="NCBI Taxonomy" id="2527775"/>
    <lineage>
        <taxon>Bacteria</taxon>
        <taxon>Pseudomonadati</taxon>
        <taxon>Pseudomonadota</taxon>
        <taxon>Betaproteobacteria</taxon>
        <taxon>Burkholderiales</taxon>
        <taxon>Burkholderiaceae</taxon>
        <taxon>Polynucleobacter</taxon>
    </lineage>
</organism>
<dbReference type="CDD" id="cd04277">
    <property type="entry name" value="ZnMc_serralysin_like"/>
    <property type="match status" value="1"/>
</dbReference>
<dbReference type="InterPro" id="IPR024079">
    <property type="entry name" value="MetalloPept_cat_dom_sf"/>
</dbReference>
<dbReference type="GO" id="GO:0006508">
    <property type="term" value="P:proteolysis"/>
    <property type="evidence" value="ECO:0007669"/>
    <property type="project" value="InterPro"/>
</dbReference>
<dbReference type="GO" id="GO:0008237">
    <property type="term" value="F:metallopeptidase activity"/>
    <property type="evidence" value="ECO:0007669"/>
    <property type="project" value="InterPro"/>
</dbReference>
<dbReference type="SMART" id="SM00235">
    <property type="entry name" value="ZnMc"/>
    <property type="match status" value="1"/>
</dbReference>
<gene>
    <name evidence="2" type="ORF">Pas1_03065</name>
</gene>
<sequence length="615" mass="63451">MQDSNKVVKASPGVVVKLSSSASLRIASIPAASAPSTVDSASAISTYARASNKKTVSAFTISDTAQNIFTNLDALQTLAAAGKIASISFSNGTPKWTVAASKFKSDKDILAKLMSAVETVTFAKSLSAYRVTPGSSGGVTIAGGSGVEPTSLALTTAKFLQFSDTKVIASSGNANVDAILNIGTKYWWQGGSAAVISGNNITTGLNSLDSASSKHTLNYSFMGVTKPTLVTGTNAVGYAPMTEPEKTAVRAALDYLSTLINVTFTDVSNTATTADISFGQNTQASSAGYANYPNGNGANPTSYLFLAKNQATNPQGSSSNGFNLGTYGWETIIHEIGHTLGLKHPGNYNAGGGGTVGPYLPSATDNRRYSSMSYNDPVASKSVTASGSQTSNRYSYGYSTEAVNPSTYGLFDIAALQFLYGANTNSTASTITATNNYTDFQTVWAPNGVQVDASATTTSDVFDLRAGSFSSIAIKSKTVQTANIQAQLQQSGLNSANAAAAATSIMKTIVPNATSINPIYDGLNNLALSYGSKYSEVIGGSANDSFYASNYAATIDGGSGTNQVWLPGSASDWTLTGLSQATSKSNSNVALTLRNIQAIGYYNATTTSITHSAVA</sequence>
<reference evidence="3" key="1">
    <citation type="submission" date="2018-06" db="EMBL/GenBank/DDBJ databases">
        <title>Description of a new Polynucleobacter species.</title>
        <authorList>
            <person name="Hahn M.W."/>
        </authorList>
    </citation>
    <scope>NUCLEOTIDE SEQUENCE [LARGE SCALE GENOMIC DNA]</scope>
    <source>
        <strain evidence="3">MG-25-Pas1-D2</strain>
    </source>
</reference>
<proteinExistence type="predicted"/>
<protein>
    <recommendedName>
        <fullName evidence="1">Peptidase metallopeptidase domain-containing protein</fullName>
    </recommendedName>
</protein>
<feature type="domain" description="Peptidase metallopeptidase" evidence="1">
    <location>
        <begin position="205"/>
        <end position="386"/>
    </location>
</feature>
<dbReference type="Gene3D" id="3.40.390.10">
    <property type="entry name" value="Collagenase (Catalytic Domain)"/>
    <property type="match status" value="1"/>
</dbReference>
<dbReference type="GO" id="GO:0008270">
    <property type="term" value="F:zinc ion binding"/>
    <property type="evidence" value="ECO:0007669"/>
    <property type="project" value="InterPro"/>
</dbReference>
<dbReference type="EMBL" id="CP030085">
    <property type="protein sequence ID" value="AWW49448.1"/>
    <property type="molecule type" value="Genomic_DNA"/>
</dbReference>
<evidence type="ECO:0000313" key="3">
    <source>
        <dbReference type="Proteomes" id="UP000248592"/>
    </source>
</evidence>
<name>A0A2Z4JRH0_9BURK</name>
<dbReference type="Proteomes" id="UP000248592">
    <property type="component" value="Chromosome"/>
</dbReference>
<evidence type="ECO:0000259" key="1">
    <source>
        <dbReference type="SMART" id="SM00235"/>
    </source>
</evidence>
<dbReference type="InterPro" id="IPR006026">
    <property type="entry name" value="Peptidase_Metallo"/>
</dbReference>
<accession>A0A2Z4JRH0</accession>
<evidence type="ECO:0000313" key="2">
    <source>
        <dbReference type="EMBL" id="AWW49448.1"/>
    </source>
</evidence>
<dbReference type="AlphaFoldDB" id="A0A2Z4JRH0"/>
<dbReference type="InterPro" id="IPR034033">
    <property type="entry name" value="Serralysin-like"/>
</dbReference>